<dbReference type="AlphaFoldDB" id="A0A9P5PBR0"/>
<feature type="compositionally biased region" description="Acidic residues" evidence="1">
    <location>
        <begin position="251"/>
        <end position="270"/>
    </location>
</feature>
<reference evidence="2" key="1">
    <citation type="submission" date="2020-11" db="EMBL/GenBank/DDBJ databases">
        <authorList>
            <consortium name="DOE Joint Genome Institute"/>
            <person name="Ahrendt S."/>
            <person name="Riley R."/>
            <person name="Andreopoulos W."/>
            <person name="Labutti K."/>
            <person name="Pangilinan J."/>
            <person name="Ruiz-Duenas F.J."/>
            <person name="Barrasa J.M."/>
            <person name="Sanchez-Garcia M."/>
            <person name="Camarero S."/>
            <person name="Miyauchi S."/>
            <person name="Serrano A."/>
            <person name="Linde D."/>
            <person name="Babiker R."/>
            <person name="Drula E."/>
            <person name="Ayuso-Fernandez I."/>
            <person name="Pacheco R."/>
            <person name="Padilla G."/>
            <person name="Ferreira P."/>
            <person name="Barriuso J."/>
            <person name="Kellner H."/>
            <person name="Castanera R."/>
            <person name="Alfaro M."/>
            <person name="Ramirez L."/>
            <person name="Pisabarro A.G."/>
            <person name="Kuo A."/>
            <person name="Tritt A."/>
            <person name="Lipzen A."/>
            <person name="He G."/>
            <person name="Yan M."/>
            <person name="Ng V."/>
            <person name="Cullen D."/>
            <person name="Martin F."/>
            <person name="Rosso M.-N."/>
            <person name="Henrissat B."/>
            <person name="Hibbett D."/>
            <person name="Martinez A.T."/>
            <person name="Grigoriev I.V."/>
        </authorList>
    </citation>
    <scope>NUCLEOTIDE SEQUENCE</scope>
    <source>
        <strain evidence="2">AH 40177</strain>
    </source>
</reference>
<sequence length="304" mass="33684">MFLRSTDFPSSANVPVMGFVFGAKRKLVATPEDYDDMVRIVKRKFDLPDCCVPTFHCSHVSTNKHYEIDDITYPLIKEHVDEFDIMIASEFKDASIQVSPVYLTSKNVSIQACPTSEDASIQAYPDLPQLKDSSIQAPPLSSNETTLTRLPTSDSPNPHFTISTTNPDDEDKTVFMTRKGHYVHKIFIKACGEFGVDPDRAELQLILEHSDGTAEVKICDPFDTVGEAGMHADSMLQVVLKDEGLEYGGQGEEENDYGEWEGEDEGEVDSGESGYSSGQGKYNSGEGEYYSGEGEYDSGEEEDF</sequence>
<feature type="compositionally biased region" description="Low complexity" evidence="1">
    <location>
        <begin position="271"/>
        <end position="293"/>
    </location>
</feature>
<evidence type="ECO:0000313" key="2">
    <source>
        <dbReference type="EMBL" id="KAF9059832.1"/>
    </source>
</evidence>
<keyword evidence="3" id="KW-1185">Reference proteome</keyword>
<feature type="compositionally biased region" description="Acidic residues" evidence="1">
    <location>
        <begin position="294"/>
        <end position="304"/>
    </location>
</feature>
<accession>A0A9P5PBR0</accession>
<feature type="region of interest" description="Disordered" evidence="1">
    <location>
        <begin position="247"/>
        <end position="304"/>
    </location>
</feature>
<dbReference type="EMBL" id="JADNRY010000275">
    <property type="protein sequence ID" value="KAF9059832.1"/>
    <property type="molecule type" value="Genomic_DNA"/>
</dbReference>
<dbReference type="Proteomes" id="UP000772434">
    <property type="component" value="Unassembled WGS sequence"/>
</dbReference>
<evidence type="ECO:0000313" key="3">
    <source>
        <dbReference type="Proteomes" id="UP000772434"/>
    </source>
</evidence>
<organism evidence="2 3">
    <name type="scientific">Rhodocollybia butyracea</name>
    <dbReference type="NCBI Taxonomy" id="206335"/>
    <lineage>
        <taxon>Eukaryota</taxon>
        <taxon>Fungi</taxon>
        <taxon>Dikarya</taxon>
        <taxon>Basidiomycota</taxon>
        <taxon>Agaricomycotina</taxon>
        <taxon>Agaricomycetes</taxon>
        <taxon>Agaricomycetidae</taxon>
        <taxon>Agaricales</taxon>
        <taxon>Marasmiineae</taxon>
        <taxon>Omphalotaceae</taxon>
        <taxon>Rhodocollybia</taxon>
    </lineage>
</organism>
<feature type="region of interest" description="Disordered" evidence="1">
    <location>
        <begin position="132"/>
        <end position="167"/>
    </location>
</feature>
<protein>
    <submittedName>
        <fullName evidence="2">Uncharacterized protein</fullName>
    </submittedName>
</protein>
<comment type="caution">
    <text evidence="2">The sequence shown here is derived from an EMBL/GenBank/DDBJ whole genome shotgun (WGS) entry which is preliminary data.</text>
</comment>
<gene>
    <name evidence="2" type="ORF">BDP27DRAFT_1430779</name>
</gene>
<feature type="compositionally biased region" description="Polar residues" evidence="1">
    <location>
        <begin position="132"/>
        <end position="166"/>
    </location>
</feature>
<proteinExistence type="predicted"/>
<name>A0A9P5PBR0_9AGAR</name>
<evidence type="ECO:0000256" key="1">
    <source>
        <dbReference type="SAM" id="MobiDB-lite"/>
    </source>
</evidence>
<dbReference type="OrthoDB" id="3262817at2759"/>